<keyword evidence="2" id="KW-0812">Transmembrane</keyword>
<evidence type="ECO:0000313" key="4">
    <source>
        <dbReference type="Proteomes" id="UP000217507"/>
    </source>
</evidence>
<evidence type="ECO:0000256" key="2">
    <source>
        <dbReference type="SAM" id="Phobius"/>
    </source>
</evidence>
<sequence length="528" mass="58652">MANRSRKLTPKSSKQNGSDLEGKKPQIQQQQVGNTDLPKEGEGKINQTQIQKAISPSKSYKPSSIIAIAILLISAGLVLSSTWIGILLIFHPEQVSWLNNFLPEWAHIPGNSENPQTLPQIQISLSQKQQIPGETIPLDDEEKSFLLPVMRQRPDCLSNCKEIVELRVYQLENLKYESQPEKFYRLANSLPITGPEESFAISRGGQDAIASLVENTPENEDVSNPLPLDVVNRFEAGTPAAGVWLNLRGQRQQDNHSVTSGSGTIAYGQIVYYNPDRSNLQLMLSWTSPSGHIPKWEQVTGSKAKELVVDQTIGLEPRLQVYQVKSVNLYLNPIQLEEISLQNPVLKDSGYKNALLFSRNGLWTPAFDWLASIKKQRNNSLPAAAQSQLDLIRIHAEVTKIQADKTWASPSEQVLADLIDGRWEKALQVFSASPQNAQEIAILLKTDKGRLWRRVVAAMQINPNRKAVQAWGALILTVQQGEVKANSWLGEQAKTSTANLSYIQGLTKQLRPQADIIDDSAPSSDIDN</sequence>
<gene>
    <name evidence="3" type="ORF">NIES23_31530</name>
</gene>
<evidence type="ECO:0000313" key="3">
    <source>
        <dbReference type="EMBL" id="BAY70349.1"/>
    </source>
</evidence>
<keyword evidence="2" id="KW-1133">Transmembrane helix</keyword>
<proteinExistence type="predicted"/>
<reference evidence="3 4" key="1">
    <citation type="submission" date="2017-06" db="EMBL/GenBank/DDBJ databases">
        <title>Genome sequencing of cyanobaciteial culture collection at National Institute for Environmental Studies (NIES).</title>
        <authorList>
            <person name="Hirose Y."/>
            <person name="Shimura Y."/>
            <person name="Fujisawa T."/>
            <person name="Nakamura Y."/>
            <person name="Kawachi M."/>
        </authorList>
    </citation>
    <scope>NUCLEOTIDE SEQUENCE [LARGE SCALE GENOMIC DNA]</scope>
    <source>
        <strain evidence="3 4">NIES-23</strain>
    </source>
</reference>
<evidence type="ECO:0000256" key="1">
    <source>
        <dbReference type="SAM" id="MobiDB-lite"/>
    </source>
</evidence>
<dbReference type="AlphaFoldDB" id="A0A1Z4KN12"/>
<feature type="transmembrane region" description="Helical" evidence="2">
    <location>
        <begin position="65"/>
        <end position="90"/>
    </location>
</feature>
<keyword evidence="2" id="KW-0472">Membrane</keyword>
<dbReference type="Proteomes" id="UP000217507">
    <property type="component" value="Chromosome"/>
</dbReference>
<feature type="region of interest" description="Disordered" evidence="1">
    <location>
        <begin position="1"/>
        <end position="42"/>
    </location>
</feature>
<dbReference type="EMBL" id="AP018216">
    <property type="protein sequence ID" value="BAY70349.1"/>
    <property type="molecule type" value="Genomic_DNA"/>
</dbReference>
<name>A0A1Z4KN12_ANAVA</name>
<protein>
    <submittedName>
        <fullName evidence="3">Uncharacterized protein</fullName>
    </submittedName>
</protein>
<accession>A0A1Z4KN12</accession>
<organism evidence="3 4">
    <name type="scientific">Trichormus variabilis NIES-23</name>
    <dbReference type="NCBI Taxonomy" id="1973479"/>
    <lineage>
        <taxon>Bacteria</taxon>
        <taxon>Bacillati</taxon>
        <taxon>Cyanobacteriota</taxon>
        <taxon>Cyanophyceae</taxon>
        <taxon>Nostocales</taxon>
        <taxon>Nostocaceae</taxon>
        <taxon>Trichormus</taxon>
    </lineage>
</organism>